<feature type="transmembrane region" description="Helical" evidence="1">
    <location>
        <begin position="20"/>
        <end position="37"/>
    </location>
</feature>
<proteinExistence type="predicted"/>
<keyword evidence="3" id="KW-1185">Reference proteome</keyword>
<evidence type="ECO:0008006" key="4">
    <source>
        <dbReference type="Google" id="ProtNLM"/>
    </source>
</evidence>
<keyword evidence="1" id="KW-0472">Membrane</keyword>
<sequence>MDSRFINVQANSKLKSRRNIIFLAFLVICIIVILVINKMNMNYQAKLLSTKNINEEVFEAVPDFTAYTTKSAVLTYNVETLQVDESKATITGWLVNLDDLEANGNTYIFINDNFYPCQIISRKDVAEKYDDSAYEVSGFSCEIDVSNWLNQAYPITLCSINKKDKIIYQILIDDELQN</sequence>
<keyword evidence="1" id="KW-0812">Transmembrane</keyword>
<evidence type="ECO:0000256" key="1">
    <source>
        <dbReference type="SAM" id="Phobius"/>
    </source>
</evidence>
<protein>
    <recommendedName>
        <fullName evidence="4">DUF4860 domain-containing protein</fullName>
    </recommendedName>
</protein>
<gene>
    <name evidence="2" type="ORF">H8S75_19095</name>
</gene>
<evidence type="ECO:0000313" key="3">
    <source>
        <dbReference type="Proteomes" id="UP000634672"/>
    </source>
</evidence>
<dbReference type="EMBL" id="JACOPB010000009">
    <property type="protein sequence ID" value="MBC5710068.1"/>
    <property type="molecule type" value="Genomic_DNA"/>
</dbReference>
<reference evidence="2 3" key="1">
    <citation type="submission" date="2020-08" db="EMBL/GenBank/DDBJ databases">
        <title>Genome public.</title>
        <authorList>
            <person name="Liu C."/>
            <person name="Sun Q."/>
        </authorList>
    </citation>
    <scope>NUCLEOTIDE SEQUENCE [LARGE SCALE GENOMIC DNA]</scope>
    <source>
        <strain evidence="2 3">NSJ-66</strain>
    </source>
</reference>
<accession>A0ABR7HA53</accession>
<dbReference type="RefSeq" id="WP_187023001.1">
    <property type="nucleotide sequence ID" value="NZ_JACOPB010000009.1"/>
</dbReference>
<evidence type="ECO:0000313" key="2">
    <source>
        <dbReference type="EMBL" id="MBC5710068.1"/>
    </source>
</evidence>
<dbReference type="Proteomes" id="UP000634672">
    <property type="component" value="Unassembled WGS sequence"/>
</dbReference>
<name>A0ABR7HA53_9FIRM</name>
<comment type="caution">
    <text evidence="2">The sequence shown here is derived from an EMBL/GenBank/DDBJ whole genome shotgun (WGS) entry which is preliminary data.</text>
</comment>
<keyword evidence="1" id="KW-1133">Transmembrane helix</keyword>
<organism evidence="2 3">
    <name type="scientific">Hungatella hominis</name>
    <dbReference type="NCBI Taxonomy" id="2763050"/>
    <lineage>
        <taxon>Bacteria</taxon>
        <taxon>Bacillati</taxon>
        <taxon>Bacillota</taxon>
        <taxon>Clostridia</taxon>
        <taxon>Lachnospirales</taxon>
        <taxon>Lachnospiraceae</taxon>
        <taxon>Hungatella</taxon>
    </lineage>
</organism>